<comment type="caution">
    <text evidence="11">The sequence shown here is derived from an EMBL/GenBank/DDBJ whole genome shotgun (WGS) entry which is preliminary data.</text>
</comment>
<evidence type="ECO:0000256" key="5">
    <source>
        <dbReference type="ARBA" id="ARBA00023136"/>
    </source>
</evidence>
<dbReference type="GO" id="GO:0044877">
    <property type="term" value="F:protein-containing complex binding"/>
    <property type="evidence" value="ECO:0007669"/>
    <property type="project" value="InterPro"/>
</dbReference>
<feature type="transmembrane region" description="Helical" evidence="9">
    <location>
        <begin position="20"/>
        <end position="39"/>
    </location>
</feature>
<comment type="subcellular location">
    <subcellularLocation>
        <location evidence="1">Cell membrane</location>
        <topology evidence="1">Single-pass type II membrane protein</topology>
    </subcellularLocation>
</comment>
<evidence type="ECO:0000256" key="6">
    <source>
        <dbReference type="ARBA" id="ARBA00023186"/>
    </source>
</evidence>
<evidence type="ECO:0000256" key="8">
    <source>
        <dbReference type="ARBA" id="ARBA00024235"/>
    </source>
</evidence>
<evidence type="ECO:0000256" key="9">
    <source>
        <dbReference type="SAM" id="Phobius"/>
    </source>
</evidence>
<evidence type="ECO:0000256" key="7">
    <source>
        <dbReference type="ARBA" id="ARBA00024197"/>
    </source>
</evidence>
<evidence type="ECO:0000313" key="12">
    <source>
        <dbReference type="Proteomes" id="UP000253628"/>
    </source>
</evidence>
<keyword evidence="4 9" id="KW-1133">Transmembrane helix</keyword>
<evidence type="ECO:0000256" key="3">
    <source>
        <dbReference type="ARBA" id="ARBA00022692"/>
    </source>
</evidence>
<accession>A0A366HGR9</accession>
<dbReference type="OrthoDB" id="8521102at2"/>
<dbReference type="InterPro" id="IPR026039">
    <property type="entry name" value="YfgM"/>
</dbReference>
<keyword evidence="2" id="KW-1003">Cell membrane</keyword>
<dbReference type="PANTHER" id="PTHR38035">
    <property type="entry name" value="UPF0070 PROTEIN YFGM"/>
    <property type="match status" value="1"/>
</dbReference>
<name>A0A366HGR9_9BURK</name>
<evidence type="ECO:0000313" key="11">
    <source>
        <dbReference type="EMBL" id="RBP41069.1"/>
    </source>
</evidence>
<sequence>MAYDLESQEKLDALKAWWDRYGTMLAIIVFVVVAVVAGWRGWQWYQGHQATQAMGYFEALETATGQQGEDSVARIKAASATLRSDFPKSGYTSRGLLVAAEALRARNDLDAAREQLEWLVAHGADAALLPLAKLRLAGILLDQKQYDQALAQLNNAPQAFAGLYADRRGDILAAQDKKAEAKAAWAEAVKLLGTDPITQIIQLKIDALGGA</sequence>
<dbReference type="PANTHER" id="PTHR38035:SF1">
    <property type="entry name" value="ANCILLARY SECYEG TRANSLOCON SUBUNIT"/>
    <property type="match status" value="1"/>
</dbReference>
<comment type="similarity">
    <text evidence="7">Belongs to the YfgM family.</text>
</comment>
<dbReference type="PIRSF" id="PIRSF006170">
    <property type="entry name" value="YfgM"/>
    <property type="match status" value="1"/>
</dbReference>
<keyword evidence="5 9" id="KW-0472">Membrane</keyword>
<dbReference type="InterPro" id="IPR018704">
    <property type="entry name" value="SecYEG/CpoB_TPR"/>
</dbReference>
<evidence type="ECO:0000256" key="1">
    <source>
        <dbReference type="ARBA" id="ARBA00004401"/>
    </source>
</evidence>
<dbReference type="Proteomes" id="UP000253628">
    <property type="component" value="Unassembled WGS sequence"/>
</dbReference>
<evidence type="ECO:0000259" key="10">
    <source>
        <dbReference type="Pfam" id="PF09976"/>
    </source>
</evidence>
<dbReference type="GO" id="GO:0005886">
    <property type="term" value="C:plasma membrane"/>
    <property type="evidence" value="ECO:0007669"/>
    <property type="project" value="UniProtKB-SubCell"/>
</dbReference>
<dbReference type="EMBL" id="QNRQ01000003">
    <property type="protein sequence ID" value="RBP41069.1"/>
    <property type="molecule type" value="Genomic_DNA"/>
</dbReference>
<reference evidence="11 12" key="1">
    <citation type="submission" date="2018-06" db="EMBL/GenBank/DDBJ databases">
        <title>Genomic Encyclopedia of Type Strains, Phase IV (KMG-IV): sequencing the most valuable type-strain genomes for metagenomic binning, comparative biology and taxonomic classification.</title>
        <authorList>
            <person name="Goeker M."/>
        </authorList>
    </citation>
    <scope>NUCLEOTIDE SEQUENCE [LARGE SCALE GENOMIC DNA]</scope>
    <source>
        <strain evidence="11 12">DSM 25520</strain>
    </source>
</reference>
<keyword evidence="6" id="KW-0143">Chaperone</keyword>
<proteinExistence type="inferred from homology"/>
<dbReference type="RefSeq" id="WP_113932807.1">
    <property type="nucleotide sequence ID" value="NZ_JACCEU010000004.1"/>
</dbReference>
<dbReference type="InterPro" id="IPR011990">
    <property type="entry name" value="TPR-like_helical_dom_sf"/>
</dbReference>
<feature type="domain" description="Ancillary SecYEG translocon subunit/Cell division coordinator CpoB TPR" evidence="10">
    <location>
        <begin position="15"/>
        <end position="209"/>
    </location>
</feature>
<keyword evidence="12" id="KW-1185">Reference proteome</keyword>
<dbReference type="Pfam" id="PF09976">
    <property type="entry name" value="TPR_21"/>
    <property type="match status" value="1"/>
</dbReference>
<protein>
    <recommendedName>
        <fullName evidence="8">Ancillary SecYEG translocon subunit</fullName>
    </recommendedName>
</protein>
<dbReference type="SUPFAM" id="SSF48452">
    <property type="entry name" value="TPR-like"/>
    <property type="match status" value="1"/>
</dbReference>
<evidence type="ECO:0000256" key="4">
    <source>
        <dbReference type="ARBA" id="ARBA00022989"/>
    </source>
</evidence>
<dbReference type="AlphaFoldDB" id="A0A366HGR9"/>
<organism evidence="11 12">
    <name type="scientific">Eoetvoesiella caeni</name>
    <dbReference type="NCBI Taxonomy" id="645616"/>
    <lineage>
        <taxon>Bacteria</taxon>
        <taxon>Pseudomonadati</taxon>
        <taxon>Pseudomonadota</taxon>
        <taxon>Betaproteobacteria</taxon>
        <taxon>Burkholderiales</taxon>
        <taxon>Alcaligenaceae</taxon>
        <taxon>Eoetvoesiella</taxon>
    </lineage>
</organism>
<keyword evidence="3 9" id="KW-0812">Transmembrane</keyword>
<dbReference type="Gene3D" id="1.25.40.10">
    <property type="entry name" value="Tetratricopeptide repeat domain"/>
    <property type="match status" value="1"/>
</dbReference>
<evidence type="ECO:0000256" key="2">
    <source>
        <dbReference type="ARBA" id="ARBA00022475"/>
    </source>
</evidence>
<gene>
    <name evidence="11" type="ORF">DFR37_103415</name>
</gene>